<evidence type="ECO:0000313" key="4">
    <source>
        <dbReference type="Proteomes" id="UP000789508"/>
    </source>
</evidence>
<dbReference type="Pfam" id="PF00651">
    <property type="entry name" value="BTB"/>
    <property type="match status" value="1"/>
</dbReference>
<feature type="domain" description="BTB" evidence="1">
    <location>
        <begin position="24"/>
        <end position="97"/>
    </location>
</feature>
<dbReference type="PROSITE" id="PS50097">
    <property type="entry name" value="BTB"/>
    <property type="match status" value="1"/>
</dbReference>
<proteinExistence type="predicted"/>
<dbReference type="EMBL" id="CAJVPS010007779">
    <property type="protein sequence ID" value="CAG8637915.1"/>
    <property type="molecule type" value="Genomic_DNA"/>
</dbReference>
<dbReference type="InterPro" id="IPR011333">
    <property type="entry name" value="SKP1/BTB/POZ_sf"/>
</dbReference>
<comment type="caution">
    <text evidence="3">The sequence shown here is derived from an EMBL/GenBank/DDBJ whole genome shotgun (WGS) entry which is preliminary data.</text>
</comment>
<evidence type="ECO:0000259" key="1">
    <source>
        <dbReference type="PROSITE" id="PS50097"/>
    </source>
</evidence>
<keyword evidence="4" id="KW-1185">Reference proteome</keyword>
<dbReference type="InterPro" id="IPR011705">
    <property type="entry name" value="BACK"/>
</dbReference>
<sequence length="467" mass="54744">MSSPNFKKIFIDDISRLLKSGRYSNVEIRAGEAPNVKVFRAHSVILRARCPYFRTALSPAWNTESGDKFKIEKPNIKGTVFEAILRYIYTGKCILQNCDVVDLLLAADEILLVEIVTRCQDKILKDYPLFFEQDLVRLYEISSQLNSCTELNEFCSKRMAENAASLFKSVEFLNLNENLLVSFLKRDDLASPEVEIWEFLVKWALAQNPNIPEQVEAWSEQDISDMQNTVENFLPLIKFLEIPGKDYLAKVRPYKKLLPDDLRSNIKKYHITTKSKDYRSLRTTELLPDTQIGYKYLFDTISTWILRGDKPDYSNGNQLAIRYNFKLLLRGSRDGFSRQVFGRKCANEGNLVVLIRTKNPTRIIGGYNPRFWEEENGWRETKHSFIFRFSDVPFQEVPHISRVKNEKYAINLTKWEYNFFNDIGFGRGDLYIFKGTCQLRSYESEIFEEETFKMDDYEVFQVELFFE</sequence>
<accession>A0A9N9GZI7</accession>
<dbReference type="InterPro" id="IPR006571">
    <property type="entry name" value="TLDc_dom"/>
</dbReference>
<organism evidence="3 4">
    <name type="scientific">Ambispora leptoticha</name>
    <dbReference type="NCBI Taxonomy" id="144679"/>
    <lineage>
        <taxon>Eukaryota</taxon>
        <taxon>Fungi</taxon>
        <taxon>Fungi incertae sedis</taxon>
        <taxon>Mucoromycota</taxon>
        <taxon>Glomeromycotina</taxon>
        <taxon>Glomeromycetes</taxon>
        <taxon>Archaeosporales</taxon>
        <taxon>Ambisporaceae</taxon>
        <taxon>Ambispora</taxon>
    </lineage>
</organism>
<dbReference type="Gene3D" id="1.25.40.420">
    <property type="match status" value="1"/>
</dbReference>
<dbReference type="PROSITE" id="PS51886">
    <property type="entry name" value="TLDC"/>
    <property type="match status" value="1"/>
</dbReference>
<dbReference type="SMART" id="SM00225">
    <property type="entry name" value="BTB"/>
    <property type="match status" value="1"/>
</dbReference>
<dbReference type="PANTHER" id="PTHR24410:SF23">
    <property type="entry name" value="BTB DOMAIN-CONTAINING PROTEIN-RELATED"/>
    <property type="match status" value="1"/>
</dbReference>
<dbReference type="Gene3D" id="3.30.710.10">
    <property type="entry name" value="Potassium Channel Kv1.1, Chain A"/>
    <property type="match status" value="1"/>
</dbReference>
<dbReference type="Pfam" id="PF07534">
    <property type="entry name" value="TLD"/>
    <property type="match status" value="1"/>
</dbReference>
<dbReference type="CDD" id="cd18186">
    <property type="entry name" value="BTB_POZ_ZBTB_KLHL-like"/>
    <property type="match status" value="1"/>
</dbReference>
<protein>
    <submittedName>
        <fullName evidence="3">4288_t:CDS:1</fullName>
    </submittedName>
</protein>
<gene>
    <name evidence="3" type="ORF">ALEPTO_LOCUS9608</name>
</gene>
<name>A0A9N9GZI7_9GLOM</name>
<dbReference type="SMART" id="SM00875">
    <property type="entry name" value="BACK"/>
    <property type="match status" value="1"/>
</dbReference>
<reference evidence="3" key="1">
    <citation type="submission" date="2021-06" db="EMBL/GenBank/DDBJ databases">
        <authorList>
            <person name="Kallberg Y."/>
            <person name="Tangrot J."/>
            <person name="Rosling A."/>
        </authorList>
    </citation>
    <scope>NUCLEOTIDE SEQUENCE</scope>
    <source>
        <strain evidence="3">FL130A</strain>
    </source>
</reference>
<dbReference type="AlphaFoldDB" id="A0A9N9GZI7"/>
<dbReference type="PANTHER" id="PTHR24410">
    <property type="entry name" value="HL07962P-RELATED"/>
    <property type="match status" value="1"/>
</dbReference>
<dbReference type="Pfam" id="PF07707">
    <property type="entry name" value="BACK"/>
    <property type="match status" value="1"/>
</dbReference>
<dbReference type="SMART" id="SM00584">
    <property type="entry name" value="TLDc"/>
    <property type="match status" value="1"/>
</dbReference>
<dbReference type="SUPFAM" id="SSF54695">
    <property type="entry name" value="POZ domain"/>
    <property type="match status" value="1"/>
</dbReference>
<feature type="domain" description="TLDc" evidence="2">
    <location>
        <begin position="296"/>
        <end position="463"/>
    </location>
</feature>
<evidence type="ECO:0000259" key="2">
    <source>
        <dbReference type="PROSITE" id="PS51886"/>
    </source>
</evidence>
<evidence type="ECO:0000313" key="3">
    <source>
        <dbReference type="EMBL" id="CAG8637915.1"/>
    </source>
</evidence>
<dbReference type="InterPro" id="IPR051481">
    <property type="entry name" value="BTB-POZ/Galectin-3-binding"/>
</dbReference>
<dbReference type="OrthoDB" id="6359816at2759"/>
<dbReference type="Proteomes" id="UP000789508">
    <property type="component" value="Unassembled WGS sequence"/>
</dbReference>
<dbReference type="InterPro" id="IPR000210">
    <property type="entry name" value="BTB/POZ_dom"/>
</dbReference>